<dbReference type="SUPFAM" id="SSF51735">
    <property type="entry name" value="NAD(P)-binding Rossmann-fold domains"/>
    <property type="match status" value="1"/>
</dbReference>
<dbReference type="InterPro" id="IPR036291">
    <property type="entry name" value="NAD(P)-bd_dom_sf"/>
</dbReference>
<sequence length="342" mass="39136">MKILVTGAAGFIGFHTSKSLLAKGHEVIGLDNINDYYDPNLKFNRLKTLGISKEQAEPYNHISESTVYGKQFKFIRLNLEDRENLPDLFKDEKFDVVCNLAAQAGVRYSLENPETYIDSNIVGFLNILECSRHYNVKHLVYASSSSVYGLNEEIPFSTSDNVDRPISLYAASKKSNELMAHTYSHLFNLPTTGLRFFTVYGPWGRPDMALFLFTEAISKNEPINVFNYGKMERDFTYVDDIVEGVVRICLGETDNRKEKNSLYKVYNIGNNNSVKLLDFIHEIEENLGKKAEMNLMPIQPGDVARTWANVDDLIKDYNYSPNTPVKKGIEAFINWYKDYYNV</sequence>
<dbReference type="CDD" id="cd05253">
    <property type="entry name" value="UDP_GE_SDE_e"/>
    <property type="match status" value="1"/>
</dbReference>
<evidence type="ECO:0000259" key="2">
    <source>
        <dbReference type="Pfam" id="PF01370"/>
    </source>
</evidence>
<organism evidence="3 4">
    <name type="scientific">Zhouia amylolytica</name>
    <dbReference type="NCBI Taxonomy" id="376730"/>
    <lineage>
        <taxon>Bacteria</taxon>
        <taxon>Pseudomonadati</taxon>
        <taxon>Bacteroidota</taxon>
        <taxon>Flavobacteriia</taxon>
        <taxon>Flavobacteriales</taxon>
        <taxon>Flavobacteriaceae</taxon>
        <taxon>Zhouia</taxon>
    </lineage>
</organism>
<evidence type="ECO:0000313" key="3">
    <source>
        <dbReference type="EMBL" id="SFT14238.1"/>
    </source>
</evidence>
<evidence type="ECO:0000256" key="1">
    <source>
        <dbReference type="ARBA" id="ARBA00023027"/>
    </source>
</evidence>
<dbReference type="Gene3D" id="3.40.50.720">
    <property type="entry name" value="NAD(P)-binding Rossmann-like Domain"/>
    <property type="match status" value="1"/>
</dbReference>
<keyword evidence="1" id="KW-0520">NAD</keyword>
<dbReference type="Gene3D" id="3.90.25.10">
    <property type="entry name" value="UDP-galactose 4-epimerase, domain 1"/>
    <property type="match status" value="1"/>
</dbReference>
<name>A0A1I6VKL4_9FLAO</name>
<proteinExistence type="predicted"/>
<dbReference type="Proteomes" id="UP000183209">
    <property type="component" value="Unassembled WGS sequence"/>
</dbReference>
<accession>A0A1I6VKL4</accession>
<gene>
    <name evidence="3" type="ORF">SAMN04487906_3181</name>
</gene>
<protein>
    <submittedName>
        <fullName evidence="3">UDP-glucuronate 4-epimerase</fullName>
    </submittedName>
</protein>
<reference evidence="3 4" key="1">
    <citation type="submission" date="2016-10" db="EMBL/GenBank/DDBJ databases">
        <authorList>
            <person name="de Groot N.N."/>
        </authorList>
    </citation>
    <scope>NUCLEOTIDE SEQUENCE [LARGE SCALE GENOMIC DNA]</scope>
    <source>
        <strain evidence="3 4">CGMCC 1.6114</strain>
    </source>
</reference>
<dbReference type="InterPro" id="IPR001509">
    <property type="entry name" value="Epimerase_deHydtase"/>
</dbReference>
<dbReference type="Pfam" id="PF01370">
    <property type="entry name" value="Epimerase"/>
    <property type="match status" value="1"/>
</dbReference>
<feature type="domain" description="NAD-dependent epimerase/dehydratase" evidence="2">
    <location>
        <begin position="3"/>
        <end position="269"/>
    </location>
</feature>
<dbReference type="RefSeq" id="WP_074980073.1">
    <property type="nucleotide sequence ID" value="NZ_FPAG01000010.1"/>
</dbReference>
<dbReference type="PRINTS" id="PR01713">
    <property type="entry name" value="NUCEPIMERASE"/>
</dbReference>
<evidence type="ECO:0000313" key="4">
    <source>
        <dbReference type="Proteomes" id="UP000183209"/>
    </source>
</evidence>
<dbReference type="AlphaFoldDB" id="A0A1I6VKL4"/>
<dbReference type="PANTHER" id="PTHR43574">
    <property type="entry name" value="EPIMERASE-RELATED"/>
    <property type="match status" value="1"/>
</dbReference>
<dbReference type="OrthoDB" id="9801785at2"/>
<dbReference type="EMBL" id="FPAG01000010">
    <property type="protein sequence ID" value="SFT14238.1"/>
    <property type="molecule type" value="Genomic_DNA"/>
</dbReference>